<protein>
    <submittedName>
        <fullName evidence="1">Uncharacterized protein</fullName>
    </submittedName>
</protein>
<accession>A0A4C1UP33</accession>
<gene>
    <name evidence="1" type="ORF">EVAR_19079_1</name>
</gene>
<dbReference type="Proteomes" id="UP000299102">
    <property type="component" value="Unassembled WGS sequence"/>
</dbReference>
<sequence length="130" mass="14308">MSPAMVHSVIGVKSGHRPSLLKPAITSVVKEGGIKTAITIARPRKELTAEPEFGSITGPWVTLSLHREPHSTDVVFPGSHRRTFLTQIVNHFSANTFELVKPVMNSIKGWSFITKDRSNFSFRGRAAEEG</sequence>
<dbReference type="AlphaFoldDB" id="A0A4C1UP33"/>
<evidence type="ECO:0000313" key="2">
    <source>
        <dbReference type="Proteomes" id="UP000299102"/>
    </source>
</evidence>
<reference evidence="1 2" key="1">
    <citation type="journal article" date="2019" name="Commun. Biol.">
        <title>The bagworm genome reveals a unique fibroin gene that provides high tensile strength.</title>
        <authorList>
            <person name="Kono N."/>
            <person name="Nakamura H."/>
            <person name="Ohtoshi R."/>
            <person name="Tomita M."/>
            <person name="Numata K."/>
            <person name="Arakawa K."/>
        </authorList>
    </citation>
    <scope>NUCLEOTIDE SEQUENCE [LARGE SCALE GENOMIC DNA]</scope>
</reference>
<keyword evidence="2" id="KW-1185">Reference proteome</keyword>
<comment type="caution">
    <text evidence="1">The sequence shown here is derived from an EMBL/GenBank/DDBJ whole genome shotgun (WGS) entry which is preliminary data.</text>
</comment>
<name>A0A4C1UP33_EUMVA</name>
<proteinExistence type="predicted"/>
<evidence type="ECO:0000313" key="1">
    <source>
        <dbReference type="EMBL" id="GBP28231.1"/>
    </source>
</evidence>
<organism evidence="1 2">
    <name type="scientific">Eumeta variegata</name>
    <name type="common">Bagworm moth</name>
    <name type="synonym">Eumeta japonica</name>
    <dbReference type="NCBI Taxonomy" id="151549"/>
    <lineage>
        <taxon>Eukaryota</taxon>
        <taxon>Metazoa</taxon>
        <taxon>Ecdysozoa</taxon>
        <taxon>Arthropoda</taxon>
        <taxon>Hexapoda</taxon>
        <taxon>Insecta</taxon>
        <taxon>Pterygota</taxon>
        <taxon>Neoptera</taxon>
        <taxon>Endopterygota</taxon>
        <taxon>Lepidoptera</taxon>
        <taxon>Glossata</taxon>
        <taxon>Ditrysia</taxon>
        <taxon>Tineoidea</taxon>
        <taxon>Psychidae</taxon>
        <taxon>Oiketicinae</taxon>
        <taxon>Eumeta</taxon>
    </lineage>
</organism>
<dbReference type="EMBL" id="BGZK01000204">
    <property type="protein sequence ID" value="GBP28231.1"/>
    <property type="molecule type" value="Genomic_DNA"/>
</dbReference>